<dbReference type="Gene3D" id="2.50.20.10">
    <property type="entry name" value="Lipoprotein localisation LolA/LolB/LppX"/>
    <property type="match status" value="1"/>
</dbReference>
<dbReference type="SUPFAM" id="SSF89392">
    <property type="entry name" value="Prokaryotic lipoproteins and lipoprotein localization factors"/>
    <property type="match status" value="1"/>
</dbReference>
<dbReference type="OrthoDB" id="1491557at2"/>
<dbReference type="RefSeq" id="WP_097056233.1">
    <property type="nucleotide sequence ID" value="NZ_OCMF01000002.1"/>
</dbReference>
<keyword evidence="1 2" id="KW-0732">Signal</keyword>
<dbReference type="Proteomes" id="UP000219193">
    <property type="component" value="Unassembled WGS sequence"/>
</dbReference>
<evidence type="ECO:0000256" key="1">
    <source>
        <dbReference type="ARBA" id="ARBA00022729"/>
    </source>
</evidence>
<dbReference type="AlphaFoldDB" id="A0A285X626"/>
<organism evidence="3 4">
    <name type="scientific">Salinimicrobium sediminis</name>
    <dbReference type="NCBI Taxonomy" id="1343891"/>
    <lineage>
        <taxon>Bacteria</taxon>
        <taxon>Pseudomonadati</taxon>
        <taxon>Bacteroidota</taxon>
        <taxon>Flavobacteriia</taxon>
        <taxon>Flavobacteriales</taxon>
        <taxon>Flavobacteriaceae</taxon>
        <taxon>Salinimicrobium</taxon>
    </lineage>
</organism>
<evidence type="ECO:0000256" key="2">
    <source>
        <dbReference type="SAM" id="SignalP"/>
    </source>
</evidence>
<feature type="signal peptide" evidence="2">
    <location>
        <begin position="1"/>
        <end position="21"/>
    </location>
</feature>
<protein>
    <submittedName>
        <fullName evidence="3">Outer membrane lipoprotein-sorting protein</fullName>
    </submittedName>
</protein>
<proteinExistence type="predicted"/>
<feature type="chain" id="PRO_5013375415" evidence="2">
    <location>
        <begin position="22"/>
        <end position="214"/>
    </location>
</feature>
<dbReference type="InterPro" id="IPR029046">
    <property type="entry name" value="LolA/LolB/LppX"/>
</dbReference>
<dbReference type="CDD" id="cd16325">
    <property type="entry name" value="LolA"/>
    <property type="match status" value="1"/>
</dbReference>
<name>A0A285X626_9FLAO</name>
<dbReference type="InterPro" id="IPR004564">
    <property type="entry name" value="OM_lipoprot_carrier_LolA-like"/>
</dbReference>
<keyword evidence="3" id="KW-0449">Lipoprotein</keyword>
<dbReference type="EMBL" id="OCMF01000002">
    <property type="protein sequence ID" value="SOC80466.1"/>
    <property type="molecule type" value="Genomic_DNA"/>
</dbReference>
<sequence>MKKIILLAITFLTITAGFAQSKGKATTLLDEVSSKVESYDNIIIEFKYALENTAENVKHETRGDVSLQGEKYLLNIMGTTRLFDGDKLYTIIPEDEEINISKHDPREDNDITPSKMLTFYNDGYKSEWGPTEDLKGRKIQYIKLTPIDSDAEIKEIKLGIDKQTKHIYNLIQTQDNGTKITITVNSFKTNQPIPASLFQFKESRYKDYYINRLD</sequence>
<gene>
    <name evidence="3" type="ORF">SAMN06296241_2016</name>
</gene>
<accession>A0A285X626</accession>
<evidence type="ECO:0000313" key="3">
    <source>
        <dbReference type="EMBL" id="SOC80466.1"/>
    </source>
</evidence>
<evidence type="ECO:0000313" key="4">
    <source>
        <dbReference type="Proteomes" id="UP000219193"/>
    </source>
</evidence>
<dbReference type="Pfam" id="PF03548">
    <property type="entry name" value="LolA"/>
    <property type="match status" value="1"/>
</dbReference>
<keyword evidence="4" id="KW-1185">Reference proteome</keyword>
<reference evidence="4" key="1">
    <citation type="submission" date="2017-09" db="EMBL/GenBank/DDBJ databases">
        <authorList>
            <person name="Varghese N."/>
            <person name="Submissions S."/>
        </authorList>
    </citation>
    <scope>NUCLEOTIDE SEQUENCE [LARGE SCALE GENOMIC DNA]</scope>
    <source>
        <strain evidence="4">CGMCC 1.12641</strain>
    </source>
</reference>